<dbReference type="Proteomes" id="UP000821866">
    <property type="component" value="Chromosome 2"/>
</dbReference>
<sequence>MASTSQRTACELGHTVNVRPIFDWTCVGKTLKDASSFPVESNPPRPCPKRCSQHTSCGDCLASAGGEGGWHECRWSSALSEEDLVDRFSVDLWKHVECPATFIAKQPIVCVTHDVAGVVCMPQVPMEGASVCVEGTGAPQVDLVGQLPSSCMVILCLKDEHHAFCTISNVSYWLQTLGSEVYWYYFVRPPENECTNGHHTCDAEREECVDTPDGFECVCKQGYAISSNSSSTGTGGTSNGNPMCEPVCPEGCDQGQCVRPNECKCNFGYVGLNCSILCHCNGHSDCAGPDHLDVCTKCHNHTKVRRRQQFIFSLSAVIELKLFVLVI</sequence>
<protein>
    <recommendedName>
        <fullName evidence="2">EGF-like domain-containing protein</fullName>
    </recommendedName>
</protein>
<evidence type="ECO:0000256" key="1">
    <source>
        <dbReference type="ARBA" id="ARBA00023157"/>
    </source>
</evidence>
<dbReference type="AlphaFoldDB" id="A0A9J6EF11"/>
<evidence type="ECO:0000259" key="2">
    <source>
        <dbReference type="SMART" id="SM00181"/>
    </source>
</evidence>
<gene>
    <name evidence="3" type="ORF">HPB51_001393</name>
</gene>
<evidence type="ECO:0000313" key="4">
    <source>
        <dbReference type="Proteomes" id="UP000821866"/>
    </source>
</evidence>
<comment type="caution">
    <text evidence="3">The sequence shown here is derived from an EMBL/GenBank/DDBJ whole genome shotgun (WGS) entry which is preliminary data.</text>
</comment>
<dbReference type="InterPro" id="IPR000742">
    <property type="entry name" value="EGF"/>
</dbReference>
<dbReference type="InterPro" id="IPR049883">
    <property type="entry name" value="NOTCH1_EGF-like"/>
</dbReference>
<proteinExistence type="predicted"/>
<dbReference type="InterPro" id="IPR009030">
    <property type="entry name" value="Growth_fac_rcpt_cys_sf"/>
</dbReference>
<dbReference type="VEuPathDB" id="VectorBase:LOC119161331"/>
<dbReference type="SUPFAM" id="SSF57184">
    <property type="entry name" value="Growth factor receptor domain"/>
    <property type="match status" value="1"/>
</dbReference>
<dbReference type="SMART" id="SM00181">
    <property type="entry name" value="EGF"/>
    <property type="match status" value="2"/>
</dbReference>
<accession>A0A9J6EF11</accession>
<feature type="domain" description="EGF-like" evidence="2">
    <location>
        <begin position="193"/>
        <end position="245"/>
    </location>
</feature>
<name>A0A9J6EF11_RHIMP</name>
<keyword evidence="1" id="KW-1015">Disulfide bond</keyword>
<dbReference type="Gene3D" id="2.10.25.10">
    <property type="entry name" value="Laminin"/>
    <property type="match status" value="1"/>
</dbReference>
<organism evidence="3 4">
    <name type="scientific">Rhipicephalus microplus</name>
    <name type="common">Cattle tick</name>
    <name type="synonym">Boophilus microplus</name>
    <dbReference type="NCBI Taxonomy" id="6941"/>
    <lineage>
        <taxon>Eukaryota</taxon>
        <taxon>Metazoa</taxon>
        <taxon>Ecdysozoa</taxon>
        <taxon>Arthropoda</taxon>
        <taxon>Chelicerata</taxon>
        <taxon>Arachnida</taxon>
        <taxon>Acari</taxon>
        <taxon>Parasitiformes</taxon>
        <taxon>Ixodida</taxon>
        <taxon>Ixodoidea</taxon>
        <taxon>Ixodidae</taxon>
        <taxon>Rhipicephalinae</taxon>
        <taxon>Rhipicephalus</taxon>
        <taxon>Boophilus</taxon>
    </lineage>
</organism>
<feature type="domain" description="EGF-like" evidence="2">
    <location>
        <begin position="247"/>
        <end position="275"/>
    </location>
</feature>
<reference evidence="3" key="1">
    <citation type="journal article" date="2020" name="Cell">
        <title>Large-Scale Comparative Analyses of Tick Genomes Elucidate Their Genetic Diversity and Vector Capacities.</title>
        <authorList>
            <consortium name="Tick Genome and Microbiome Consortium (TIGMIC)"/>
            <person name="Jia N."/>
            <person name="Wang J."/>
            <person name="Shi W."/>
            <person name="Du L."/>
            <person name="Sun Y."/>
            <person name="Zhan W."/>
            <person name="Jiang J.F."/>
            <person name="Wang Q."/>
            <person name="Zhang B."/>
            <person name="Ji P."/>
            <person name="Bell-Sakyi L."/>
            <person name="Cui X.M."/>
            <person name="Yuan T.T."/>
            <person name="Jiang B.G."/>
            <person name="Yang W.F."/>
            <person name="Lam T.T."/>
            <person name="Chang Q.C."/>
            <person name="Ding S.J."/>
            <person name="Wang X.J."/>
            <person name="Zhu J.G."/>
            <person name="Ruan X.D."/>
            <person name="Zhao L."/>
            <person name="Wei J.T."/>
            <person name="Ye R.Z."/>
            <person name="Que T.C."/>
            <person name="Du C.H."/>
            <person name="Zhou Y.H."/>
            <person name="Cheng J.X."/>
            <person name="Dai P.F."/>
            <person name="Guo W.B."/>
            <person name="Han X.H."/>
            <person name="Huang E.J."/>
            <person name="Li L.F."/>
            <person name="Wei W."/>
            <person name="Gao Y.C."/>
            <person name="Liu J.Z."/>
            <person name="Shao H.Z."/>
            <person name="Wang X."/>
            <person name="Wang C.C."/>
            <person name="Yang T.C."/>
            <person name="Huo Q.B."/>
            <person name="Li W."/>
            <person name="Chen H.Y."/>
            <person name="Chen S.E."/>
            <person name="Zhou L.G."/>
            <person name="Ni X.B."/>
            <person name="Tian J.H."/>
            <person name="Sheng Y."/>
            <person name="Liu T."/>
            <person name="Pan Y.S."/>
            <person name="Xia L.Y."/>
            <person name="Li J."/>
            <person name="Zhao F."/>
            <person name="Cao W.C."/>
        </authorList>
    </citation>
    <scope>NUCLEOTIDE SEQUENCE</scope>
    <source>
        <strain evidence="3">Rmic-2018</strain>
    </source>
</reference>
<evidence type="ECO:0000313" key="3">
    <source>
        <dbReference type="EMBL" id="KAH8032701.1"/>
    </source>
</evidence>
<dbReference type="EMBL" id="JABSTU010000004">
    <property type="protein sequence ID" value="KAH8032701.1"/>
    <property type="molecule type" value="Genomic_DNA"/>
</dbReference>
<dbReference type="Pfam" id="PF07645">
    <property type="entry name" value="EGF_CA"/>
    <property type="match status" value="1"/>
</dbReference>
<keyword evidence="4" id="KW-1185">Reference proteome</keyword>
<reference evidence="3" key="2">
    <citation type="submission" date="2021-09" db="EMBL/GenBank/DDBJ databases">
        <authorList>
            <person name="Jia N."/>
            <person name="Wang J."/>
            <person name="Shi W."/>
            <person name="Du L."/>
            <person name="Sun Y."/>
            <person name="Zhan W."/>
            <person name="Jiang J."/>
            <person name="Wang Q."/>
            <person name="Zhang B."/>
            <person name="Ji P."/>
            <person name="Sakyi L.B."/>
            <person name="Cui X."/>
            <person name="Yuan T."/>
            <person name="Jiang B."/>
            <person name="Yang W."/>
            <person name="Lam T.T.-Y."/>
            <person name="Chang Q."/>
            <person name="Ding S."/>
            <person name="Wang X."/>
            <person name="Zhu J."/>
            <person name="Ruan X."/>
            <person name="Zhao L."/>
            <person name="Wei J."/>
            <person name="Que T."/>
            <person name="Du C."/>
            <person name="Cheng J."/>
            <person name="Dai P."/>
            <person name="Han X."/>
            <person name="Huang E."/>
            <person name="Gao Y."/>
            <person name="Liu J."/>
            <person name="Shao H."/>
            <person name="Ye R."/>
            <person name="Li L."/>
            <person name="Wei W."/>
            <person name="Wang X."/>
            <person name="Wang C."/>
            <person name="Huo Q."/>
            <person name="Li W."/>
            <person name="Guo W."/>
            <person name="Chen H."/>
            <person name="Chen S."/>
            <person name="Zhou L."/>
            <person name="Zhou L."/>
            <person name="Ni X."/>
            <person name="Tian J."/>
            <person name="Zhou Y."/>
            <person name="Sheng Y."/>
            <person name="Liu T."/>
            <person name="Pan Y."/>
            <person name="Xia L."/>
            <person name="Li J."/>
            <person name="Zhao F."/>
            <person name="Cao W."/>
        </authorList>
    </citation>
    <scope>NUCLEOTIDE SEQUENCE</scope>
    <source>
        <strain evidence="3">Rmic-2018</strain>
        <tissue evidence="3">Larvae</tissue>
    </source>
</reference>